<dbReference type="Gene3D" id="3.30.1370.50">
    <property type="entry name" value="R3H-like domain"/>
    <property type="match status" value="1"/>
</dbReference>
<comment type="function">
    <text evidence="6">A probable RNA chaperone. Forms a complex with KhpA which binds to cellular RNA and controls its expression. Plays a role in peptidoglycan (PG) homeostasis and cell length regulation.</text>
</comment>
<comment type="similarity">
    <text evidence="6">Belongs to the KhpB RNA-binding protein family.</text>
</comment>
<keyword evidence="9" id="KW-1185">Reference proteome</keyword>
<dbReference type="RefSeq" id="WP_249514403.1">
    <property type="nucleotide sequence ID" value="NZ_CP093366.1"/>
</dbReference>
<accession>A0ABY4P8Y4</accession>
<dbReference type="SMART" id="SM01245">
    <property type="entry name" value="Jag_N"/>
    <property type="match status" value="1"/>
</dbReference>
<evidence type="ECO:0000256" key="2">
    <source>
        <dbReference type="ARBA" id="ARBA00022884"/>
    </source>
</evidence>
<comment type="subcellular location">
    <subcellularLocation>
        <location evidence="6">Cytoplasm</location>
    </subcellularLocation>
</comment>
<name>A0ABY4P8Y4_9LACO</name>
<evidence type="ECO:0000259" key="7">
    <source>
        <dbReference type="PROSITE" id="PS51061"/>
    </source>
</evidence>
<evidence type="ECO:0000256" key="5">
    <source>
        <dbReference type="ARBA" id="ARBA00023316"/>
    </source>
</evidence>
<dbReference type="InterPro" id="IPR015946">
    <property type="entry name" value="KH_dom-like_a/b"/>
</dbReference>
<comment type="domain">
    <text evidence="6">Has an N-terminal Jag-N domain and 2 RNA-binding domains (KH and R3H).</text>
</comment>
<dbReference type="Gene3D" id="3.30.300.20">
    <property type="match status" value="1"/>
</dbReference>
<keyword evidence="1 6" id="KW-0963">Cytoplasm</keyword>
<dbReference type="InterPro" id="IPR032782">
    <property type="entry name" value="KhpB_N"/>
</dbReference>
<reference evidence="8" key="1">
    <citation type="journal article" date="2022" name="Int. J. Syst. Evol. Microbiol.">
        <title>Apilactobacillus apisilvae sp. nov., Nicolia spurrieriana gen. nov. sp. nov., Bombilactobacillus folatiphilus sp. nov. and Bombilactobacillus thymidiniphilus sp. nov., four new lactic acid bacterial isolates from stingless bees Tetragonula carbonaria and Austroplebeia australis.</title>
        <authorList>
            <person name="Oliphant S.A."/>
            <person name="Watson-Haigh N.S."/>
            <person name="Sumby K.M."/>
            <person name="Gardner J."/>
            <person name="Groom S."/>
            <person name="Jiranek V."/>
        </authorList>
    </citation>
    <scope>NUCLEOTIDE SEQUENCE</scope>
    <source>
        <strain evidence="8">SG4_D2</strain>
    </source>
</reference>
<dbReference type="Pfam" id="PF13083">
    <property type="entry name" value="KH_KhpA-B"/>
    <property type="match status" value="1"/>
</dbReference>
<dbReference type="PROSITE" id="PS51061">
    <property type="entry name" value="R3H"/>
    <property type="match status" value="1"/>
</dbReference>
<feature type="domain" description="R3H" evidence="7">
    <location>
        <begin position="152"/>
        <end position="218"/>
    </location>
</feature>
<evidence type="ECO:0000313" key="9">
    <source>
        <dbReference type="Proteomes" id="UP000831495"/>
    </source>
</evidence>
<protein>
    <recommendedName>
        <fullName evidence="6">RNA-binding protein KhpB</fullName>
    </recommendedName>
    <alternativeName>
        <fullName evidence="6">RNA-binding protein EloR</fullName>
    </alternativeName>
</protein>
<dbReference type="Proteomes" id="UP000831495">
    <property type="component" value="Chromosome"/>
</dbReference>
<dbReference type="NCBIfam" id="NF041568">
    <property type="entry name" value="Jag_EloR"/>
    <property type="match status" value="1"/>
</dbReference>
<sequence length="222" mass="24932">MAEFKGATIQKAIDAGLQQLNVTREQVAVDVISEGRSGFLGIGRKPAVVELKPIESIQTMVAQTQADSTKVAQIQDYLEQILHTVGLDQVIEYVKSSECLKFNVQVSADLQARVIGKHGRNLNALQTIVQEYAYYLGFREQPVLLDVGNYRKRRQEALVALSTFKAEQVCATKKPVYLDAMPAIERKIIYQNLENNDDVFVRTQGHGLDRYLVIRPVRAVKK</sequence>
<dbReference type="PANTHER" id="PTHR35800:SF1">
    <property type="entry name" value="RNA-BINDING PROTEIN KHPB"/>
    <property type="match status" value="1"/>
</dbReference>
<dbReference type="InterPro" id="IPR039247">
    <property type="entry name" value="KhpB"/>
</dbReference>
<dbReference type="Pfam" id="PF14804">
    <property type="entry name" value="Jag_N"/>
    <property type="match status" value="1"/>
</dbReference>
<evidence type="ECO:0000256" key="6">
    <source>
        <dbReference type="HAMAP-Rule" id="MF_00867"/>
    </source>
</evidence>
<comment type="subunit">
    <text evidence="6">Forms a complex with KhpA.</text>
</comment>
<dbReference type="HAMAP" id="MF_00867">
    <property type="entry name" value="KhpB"/>
    <property type="match status" value="1"/>
</dbReference>
<dbReference type="Pfam" id="PF01424">
    <property type="entry name" value="R3H"/>
    <property type="match status" value="1"/>
</dbReference>
<proteinExistence type="inferred from homology"/>
<dbReference type="InterPro" id="IPR038247">
    <property type="entry name" value="Jag_N_dom_sf"/>
</dbReference>
<dbReference type="InterPro" id="IPR034079">
    <property type="entry name" value="R3H_KhpB"/>
</dbReference>
<evidence type="ECO:0000256" key="4">
    <source>
        <dbReference type="ARBA" id="ARBA00023186"/>
    </source>
</evidence>
<dbReference type="InterPro" id="IPR036867">
    <property type="entry name" value="R3H_dom_sf"/>
</dbReference>
<keyword evidence="4 6" id="KW-0143">Chaperone</keyword>
<evidence type="ECO:0000256" key="1">
    <source>
        <dbReference type="ARBA" id="ARBA00022490"/>
    </source>
</evidence>
<keyword evidence="5 6" id="KW-0961">Cell wall biogenesis/degradation</keyword>
<dbReference type="PANTHER" id="PTHR35800">
    <property type="entry name" value="PROTEIN JAG"/>
    <property type="match status" value="1"/>
</dbReference>
<gene>
    <name evidence="6" type="primary">khpB</name>
    <name evidence="6" type="synonym">eloR</name>
    <name evidence="8" type="ORF">MOO45_00070</name>
</gene>
<dbReference type="CDD" id="cd02414">
    <property type="entry name" value="KH-II_Jag"/>
    <property type="match status" value="1"/>
</dbReference>
<comment type="caution">
    <text evidence="6">Lacks conserved residue(s) required for the propagation of feature annotation.</text>
</comment>
<evidence type="ECO:0000313" key="8">
    <source>
        <dbReference type="EMBL" id="UQS82133.1"/>
    </source>
</evidence>
<evidence type="ECO:0000256" key="3">
    <source>
        <dbReference type="ARBA" id="ARBA00022960"/>
    </source>
</evidence>
<dbReference type="EMBL" id="CP093366">
    <property type="protein sequence ID" value="UQS82133.1"/>
    <property type="molecule type" value="Genomic_DNA"/>
</dbReference>
<organism evidence="8 9">
    <name type="scientific">Bombilactobacillus folatiphilus</name>
    <dbReference type="NCBI Taxonomy" id="2923362"/>
    <lineage>
        <taxon>Bacteria</taxon>
        <taxon>Bacillati</taxon>
        <taxon>Bacillota</taxon>
        <taxon>Bacilli</taxon>
        <taxon>Lactobacillales</taxon>
        <taxon>Lactobacillaceae</taxon>
        <taxon>Bombilactobacillus</taxon>
    </lineage>
</organism>
<dbReference type="Gene3D" id="3.30.30.80">
    <property type="entry name" value="probable RNA-binding protein from clostridium symbiosum atcc 14940"/>
    <property type="match status" value="1"/>
</dbReference>
<dbReference type="InterPro" id="IPR038008">
    <property type="entry name" value="Jag_KH"/>
</dbReference>
<keyword evidence="3 6" id="KW-0133">Cell shape</keyword>
<dbReference type="SMART" id="SM00393">
    <property type="entry name" value="R3H"/>
    <property type="match status" value="1"/>
</dbReference>
<dbReference type="InterPro" id="IPR001374">
    <property type="entry name" value="R3H_dom"/>
</dbReference>
<dbReference type="CDD" id="cd02644">
    <property type="entry name" value="R3H_jag"/>
    <property type="match status" value="1"/>
</dbReference>
<keyword evidence="2 6" id="KW-0694">RNA-binding</keyword>